<keyword evidence="1" id="KW-0812">Transmembrane</keyword>
<proteinExistence type="predicted"/>
<keyword evidence="1" id="KW-1133">Transmembrane helix</keyword>
<organism evidence="2 3">
    <name type="scientific">Pseudonocardia oroxyli</name>
    <dbReference type="NCBI Taxonomy" id="366584"/>
    <lineage>
        <taxon>Bacteria</taxon>
        <taxon>Bacillati</taxon>
        <taxon>Actinomycetota</taxon>
        <taxon>Actinomycetes</taxon>
        <taxon>Pseudonocardiales</taxon>
        <taxon>Pseudonocardiaceae</taxon>
        <taxon>Pseudonocardia</taxon>
    </lineage>
</organism>
<protein>
    <submittedName>
        <fullName evidence="2">Uncharacterized protein</fullName>
    </submittedName>
</protein>
<name>A0A1G7IN30_PSEOR</name>
<evidence type="ECO:0000313" key="2">
    <source>
        <dbReference type="EMBL" id="SDF14101.1"/>
    </source>
</evidence>
<reference evidence="2 3" key="1">
    <citation type="submission" date="2016-10" db="EMBL/GenBank/DDBJ databases">
        <authorList>
            <person name="de Groot N.N."/>
        </authorList>
    </citation>
    <scope>NUCLEOTIDE SEQUENCE [LARGE SCALE GENOMIC DNA]</scope>
    <source>
        <strain evidence="2 3">CGMCC 4.3143</strain>
    </source>
</reference>
<evidence type="ECO:0000256" key="1">
    <source>
        <dbReference type="SAM" id="Phobius"/>
    </source>
</evidence>
<keyword evidence="1" id="KW-0472">Membrane</keyword>
<accession>A0A1G7IN30</accession>
<dbReference type="AlphaFoldDB" id="A0A1G7IN30"/>
<evidence type="ECO:0000313" key="3">
    <source>
        <dbReference type="Proteomes" id="UP000198967"/>
    </source>
</evidence>
<gene>
    <name evidence="2" type="ORF">SAMN05216377_103353</name>
</gene>
<dbReference type="EMBL" id="FNBE01000003">
    <property type="protein sequence ID" value="SDF14101.1"/>
    <property type="molecule type" value="Genomic_DNA"/>
</dbReference>
<keyword evidence="3" id="KW-1185">Reference proteome</keyword>
<sequence length="51" mass="5449">MPGGDGTALRVLRAVTYVLVSVASLLFILLVAWGVVSYLRLSTELPRLFGG</sequence>
<feature type="transmembrane region" description="Helical" evidence="1">
    <location>
        <begin position="14"/>
        <end position="39"/>
    </location>
</feature>
<dbReference type="Proteomes" id="UP000198967">
    <property type="component" value="Unassembled WGS sequence"/>
</dbReference>